<gene>
    <name evidence="3" type="ORF">BE18_07670</name>
</gene>
<feature type="transmembrane region" description="Helical" evidence="2">
    <location>
        <begin position="127"/>
        <end position="146"/>
    </location>
</feature>
<keyword evidence="2" id="KW-0812">Transmembrane</keyword>
<protein>
    <recommendedName>
        <fullName evidence="5">DUF2752 domain-containing protein</fullName>
    </recommendedName>
</protein>
<evidence type="ECO:0000256" key="1">
    <source>
        <dbReference type="SAM" id="MobiDB-lite"/>
    </source>
</evidence>
<evidence type="ECO:0000313" key="3">
    <source>
        <dbReference type="EMBL" id="KYF96716.1"/>
    </source>
</evidence>
<dbReference type="AlphaFoldDB" id="A0A150SW69"/>
<dbReference type="EMBL" id="JEMC01001511">
    <property type="protein sequence ID" value="KYF96716.1"/>
    <property type="molecule type" value="Genomic_DNA"/>
</dbReference>
<dbReference type="Pfam" id="PF10825">
    <property type="entry name" value="DUF2752"/>
    <property type="match status" value="1"/>
</dbReference>
<evidence type="ECO:0000313" key="4">
    <source>
        <dbReference type="Proteomes" id="UP000075515"/>
    </source>
</evidence>
<proteinExistence type="predicted"/>
<feature type="compositionally biased region" description="Low complexity" evidence="1">
    <location>
        <begin position="11"/>
        <end position="20"/>
    </location>
</feature>
<comment type="caution">
    <text evidence="3">The sequence shown here is derived from an EMBL/GenBank/DDBJ whole genome shotgun (WGS) entry which is preliminary data.</text>
</comment>
<feature type="transmembrane region" description="Helical" evidence="2">
    <location>
        <begin position="89"/>
        <end position="106"/>
    </location>
</feature>
<name>A0A150SW69_SORCE</name>
<feature type="region of interest" description="Disordered" evidence="1">
    <location>
        <begin position="1"/>
        <end position="20"/>
    </location>
</feature>
<accession>A0A150SW69</accession>
<dbReference type="Proteomes" id="UP000075515">
    <property type="component" value="Unassembled WGS sequence"/>
</dbReference>
<keyword evidence="2" id="KW-1133">Transmembrane helix</keyword>
<reference evidence="3 4" key="1">
    <citation type="submission" date="2014-02" db="EMBL/GenBank/DDBJ databases">
        <title>The small core and large imbalanced accessory genome model reveals a collaborative survival strategy of Sorangium cellulosum strains in nature.</title>
        <authorList>
            <person name="Han K."/>
            <person name="Peng R."/>
            <person name="Blom J."/>
            <person name="Li Y.-Z."/>
        </authorList>
    </citation>
    <scope>NUCLEOTIDE SEQUENCE [LARGE SCALE GENOMIC DNA]</scope>
    <source>
        <strain evidence="3 4">So0149</strain>
    </source>
</reference>
<sequence>MSLSGPTEARSPAPSASSAWSAAHPRGRAARLGAIVTLLGLLVACGVPLCPFAIVTRHPCPGCGLTRATLALAHGHVSEALRLHPLSPIMAPLVLAALAYNAAVYVKDGRIAATESVQGAWVTRLGVALAILMVAVWVARFLGAFGGPVPV</sequence>
<evidence type="ECO:0000256" key="2">
    <source>
        <dbReference type="SAM" id="Phobius"/>
    </source>
</evidence>
<organism evidence="3 4">
    <name type="scientific">Sorangium cellulosum</name>
    <name type="common">Polyangium cellulosum</name>
    <dbReference type="NCBI Taxonomy" id="56"/>
    <lineage>
        <taxon>Bacteria</taxon>
        <taxon>Pseudomonadati</taxon>
        <taxon>Myxococcota</taxon>
        <taxon>Polyangia</taxon>
        <taxon>Polyangiales</taxon>
        <taxon>Polyangiaceae</taxon>
        <taxon>Sorangium</taxon>
    </lineage>
</organism>
<dbReference type="InterPro" id="IPR021215">
    <property type="entry name" value="DUF2752"/>
</dbReference>
<keyword evidence="2" id="KW-0472">Membrane</keyword>
<feature type="transmembrane region" description="Helical" evidence="2">
    <location>
        <begin position="32"/>
        <end position="54"/>
    </location>
</feature>
<evidence type="ECO:0008006" key="5">
    <source>
        <dbReference type="Google" id="ProtNLM"/>
    </source>
</evidence>